<dbReference type="Proteomes" id="UP001209878">
    <property type="component" value="Unassembled WGS sequence"/>
</dbReference>
<evidence type="ECO:0000313" key="4">
    <source>
        <dbReference type="Proteomes" id="UP001209878"/>
    </source>
</evidence>
<evidence type="ECO:0008006" key="5">
    <source>
        <dbReference type="Google" id="ProtNLM"/>
    </source>
</evidence>
<dbReference type="InterPro" id="IPR043159">
    <property type="entry name" value="Lectin_gal-bd_sf"/>
</dbReference>
<feature type="region of interest" description="Disordered" evidence="1">
    <location>
        <begin position="331"/>
        <end position="381"/>
    </location>
</feature>
<feature type="compositionally biased region" description="Polar residues" evidence="1">
    <location>
        <begin position="355"/>
        <end position="366"/>
    </location>
</feature>
<gene>
    <name evidence="3" type="ORF">NP493_103g01006</name>
</gene>
<evidence type="ECO:0000256" key="1">
    <source>
        <dbReference type="SAM" id="MobiDB-lite"/>
    </source>
</evidence>
<sequence>MMTKHQCLLSTVKQFTLTCHPGHQLRIITAVRGYSKEAIPGSGNCPYSSLECSVIAQNVIDKCNKEQMCEMKVAAAIKTTIWRTSCAGQAVGTNFIQVNYTCVPVETTSSATTSVSTNSLTTKVTGHTMDKPLSSSLSAVARDTTTTSTSTSTSMSTSTVLSKDDMNKTLPVHVEDSTSTSSTGTKYLAVGLVPFFVLLIVIIVTVLVRRHRKRARATDEAPETKERVKTPTPVIEEETDIYDSTSDIDPGYDTLNDCSSPTNAKMKIKAVENPAYNMLQTEAGSKLWAENPDYDVYDETALPAHPTGDMSHYATLDEVAMLNDSLRLAQANSTERDDVPDYATVNKVPKHESDPTINYDNASSSTDAEDTTMMPVSENGQ</sequence>
<dbReference type="EMBL" id="JAODUO010000103">
    <property type="protein sequence ID" value="KAK2189520.1"/>
    <property type="molecule type" value="Genomic_DNA"/>
</dbReference>
<feature type="compositionally biased region" description="Low complexity" evidence="1">
    <location>
        <begin position="144"/>
        <end position="159"/>
    </location>
</feature>
<protein>
    <recommendedName>
        <fullName evidence="5">SUEL-type lectin domain-containing protein</fullName>
    </recommendedName>
</protein>
<feature type="transmembrane region" description="Helical" evidence="2">
    <location>
        <begin position="187"/>
        <end position="208"/>
    </location>
</feature>
<keyword evidence="2" id="KW-0812">Transmembrane</keyword>
<accession>A0AAD9UHF8</accession>
<evidence type="ECO:0000256" key="2">
    <source>
        <dbReference type="SAM" id="Phobius"/>
    </source>
</evidence>
<comment type="caution">
    <text evidence="3">The sequence shown here is derived from an EMBL/GenBank/DDBJ whole genome shotgun (WGS) entry which is preliminary data.</text>
</comment>
<evidence type="ECO:0000313" key="3">
    <source>
        <dbReference type="EMBL" id="KAK2189520.1"/>
    </source>
</evidence>
<dbReference type="AlphaFoldDB" id="A0AAD9UHF8"/>
<name>A0AAD9UHF8_RIDPI</name>
<keyword evidence="2" id="KW-0472">Membrane</keyword>
<reference evidence="3" key="1">
    <citation type="journal article" date="2023" name="Mol. Biol. Evol.">
        <title>Third-Generation Sequencing Reveals the Adaptive Role of the Epigenome in Three Deep-Sea Polychaetes.</title>
        <authorList>
            <person name="Perez M."/>
            <person name="Aroh O."/>
            <person name="Sun Y."/>
            <person name="Lan Y."/>
            <person name="Juniper S.K."/>
            <person name="Young C.R."/>
            <person name="Angers B."/>
            <person name="Qian P.Y."/>
        </authorList>
    </citation>
    <scope>NUCLEOTIDE SEQUENCE</scope>
    <source>
        <strain evidence="3">R07B-5</strain>
    </source>
</reference>
<dbReference type="Gene3D" id="2.60.120.740">
    <property type="match status" value="1"/>
</dbReference>
<feature type="region of interest" description="Disordered" evidence="1">
    <location>
        <begin position="134"/>
        <end position="160"/>
    </location>
</feature>
<keyword evidence="2" id="KW-1133">Transmembrane helix</keyword>
<proteinExistence type="predicted"/>
<keyword evidence="4" id="KW-1185">Reference proteome</keyword>
<organism evidence="3 4">
    <name type="scientific">Ridgeia piscesae</name>
    <name type="common">Tubeworm</name>
    <dbReference type="NCBI Taxonomy" id="27915"/>
    <lineage>
        <taxon>Eukaryota</taxon>
        <taxon>Metazoa</taxon>
        <taxon>Spiralia</taxon>
        <taxon>Lophotrochozoa</taxon>
        <taxon>Annelida</taxon>
        <taxon>Polychaeta</taxon>
        <taxon>Sedentaria</taxon>
        <taxon>Canalipalpata</taxon>
        <taxon>Sabellida</taxon>
        <taxon>Siboglinidae</taxon>
        <taxon>Ridgeia</taxon>
    </lineage>
</organism>